<name>A0ABV6BCL2_9GAMM</name>
<keyword evidence="3" id="KW-1185">Reference proteome</keyword>
<organism evidence="2 3">
    <name type="scientific">Rheinheimera tilapiae</name>
    <dbReference type="NCBI Taxonomy" id="875043"/>
    <lineage>
        <taxon>Bacteria</taxon>
        <taxon>Pseudomonadati</taxon>
        <taxon>Pseudomonadota</taxon>
        <taxon>Gammaproteobacteria</taxon>
        <taxon>Chromatiales</taxon>
        <taxon>Chromatiaceae</taxon>
        <taxon>Rheinheimera</taxon>
    </lineage>
</organism>
<keyword evidence="1" id="KW-0732">Signal</keyword>
<dbReference type="EMBL" id="JBHLXP010000001">
    <property type="protein sequence ID" value="MFC0048601.1"/>
    <property type="molecule type" value="Genomic_DNA"/>
</dbReference>
<protein>
    <submittedName>
        <fullName evidence="2">DUF3833 domain-containing protein</fullName>
    </submittedName>
</protein>
<dbReference type="InterPro" id="IPR024409">
    <property type="entry name" value="DUF3833"/>
</dbReference>
<evidence type="ECO:0000313" key="3">
    <source>
        <dbReference type="Proteomes" id="UP001589813"/>
    </source>
</evidence>
<reference evidence="2 3" key="1">
    <citation type="submission" date="2024-09" db="EMBL/GenBank/DDBJ databases">
        <authorList>
            <person name="Sun Q."/>
            <person name="Mori K."/>
        </authorList>
    </citation>
    <scope>NUCLEOTIDE SEQUENCE [LARGE SCALE GENOMIC DNA]</scope>
    <source>
        <strain evidence="2 3">KCTC 23315</strain>
    </source>
</reference>
<sequence>MKWLLLIPLLLLSGCGLRIDGQQYQTQQPPLDLVRFFSGEVKGWGIVQNRSGNVVSRFTVTIHGDYQNGVLTLDETFVYGLGDGVKQRVWTIQPQGSKTFAGSANDIPGPARGQSFGNALYWGYHMDLPVDGSTYNVKFEDWMWAFDSQTLMNRSYIRKFGITFAEVTIFMQRQHTNNEITRVPAADITPI</sequence>
<dbReference type="Proteomes" id="UP001589813">
    <property type="component" value="Unassembled WGS sequence"/>
</dbReference>
<gene>
    <name evidence="2" type="ORF">ACFFJP_09905</name>
</gene>
<dbReference type="RefSeq" id="WP_377242936.1">
    <property type="nucleotide sequence ID" value="NZ_JBHLXP010000001.1"/>
</dbReference>
<comment type="caution">
    <text evidence="2">The sequence shown here is derived from an EMBL/GenBank/DDBJ whole genome shotgun (WGS) entry which is preliminary data.</text>
</comment>
<evidence type="ECO:0000313" key="2">
    <source>
        <dbReference type="EMBL" id="MFC0048601.1"/>
    </source>
</evidence>
<accession>A0ABV6BCL2</accession>
<evidence type="ECO:0000256" key="1">
    <source>
        <dbReference type="SAM" id="SignalP"/>
    </source>
</evidence>
<feature type="signal peptide" evidence="1">
    <location>
        <begin position="1"/>
        <end position="18"/>
    </location>
</feature>
<dbReference type="Pfam" id="PF12915">
    <property type="entry name" value="DUF3833"/>
    <property type="match status" value="1"/>
</dbReference>
<feature type="chain" id="PRO_5046515769" evidence="1">
    <location>
        <begin position="19"/>
        <end position="191"/>
    </location>
</feature>
<proteinExistence type="predicted"/>
<dbReference type="PROSITE" id="PS51257">
    <property type="entry name" value="PROKAR_LIPOPROTEIN"/>
    <property type="match status" value="1"/>
</dbReference>